<dbReference type="InterPro" id="IPR000182">
    <property type="entry name" value="GNAT_dom"/>
</dbReference>
<dbReference type="Gene3D" id="3.40.630.30">
    <property type="match status" value="1"/>
</dbReference>
<keyword evidence="5" id="KW-1185">Reference proteome</keyword>
<dbReference type="PANTHER" id="PTHR43420:SF47">
    <property type="entry name" value="N-ACETYLTRANSFERASE DOMAIN-CONTAINING PROTEIN"/>
    <property type="match status" value="1"/>
</dbReference>
<dbReference type="EMBL" id="JBHUEM010000028">
    <property type="protein sequence ID" value="MFD1737973.1"/>
    <property type="molecule type" value="Genomic_DNA"/>
</dbReference>
<evidence type="ECO:0000256" key="2">
    <source>
        <dbReference type="ARBA" id="ARBA00023315"/>
    </source>
</evidence>
<feature type="domain" description="N-acetyltransferase" evidence="3">
    <location>
        <begin position="3"/>
        <end position="170"/>
    </location>
</feature>
<gene>
    <name evidence="4" type="ORF">ACFSCX_15660</name>
</gene>
<keyword evidence="1" id="KW-0808">Transferase</keyword>
<organism evidence="4 5">
    <name type="scientific">Bacillus salitolerans</name>
    <dbReference type="NCBI Taxonomy" id="1437434"/>
    <lineage>
        <taxon>Bacteria</taxon>
        <taxon>Bacillati</taxon>
        <taxon>Bacillota</taxon>
        <taxon>Bacilli</taxon>
        <taxon>Bacillales</taxon>
        <taxon>Bacillaceae</taxon>
        <taxon>Bacillus</taxon>
    </lineage>
</organism>
<evidence type="ECO:0000259" key="3">
    <source>
        <dbReference type="PROSITE" id="PS51186"/>
    </source>
</evidence>
<dbReference type="SUPFAM" id="SSF55729">
    <property type="entry name" value="Acyl-CoA N-acyltransferases (Nat)"/>
    <property type="match status" value="1"/>
</dbReference>
<evidence type="ECO:0000313" key="5">
    <source>
        <dbReference type="Proteomes" id="UP001597214"/>
    </source>
</evidence>
<comment type="caution">
    <text evidence="4">The sequence shown here is derived from an EMBL/GenBank/DDBJ whole genome shotgun (WGS) entry which is preliminary data.</text>
</comment>
<reference evidence="5" key="1">
    <citation type="journal article" date="2019" name="Int. J. Syst. Evol. Microbiol.">
        <title>The Global Catalogue of Microorganisms (GCM) 10K type strain sequencing project: providing services to taxonomists for standard genome sequencing and annotation.</title>
        <authorList>
            <consortium name="The Broad Institute Genomics Platform"/>
            <consortium name="The Broad Institute Genome Sequencing Center for Infectious Disease"/>
            <person name="Wu L."/>
            <person name="Ma J."/>
        </authorList>
    </citation>
    <scope>NUCLEOTIDE SEQUENCE [LARGE SCALE GENOMIC DNA]</scope>
    <source>
        <strain evidence="5">CCUG 49339</strain>
    </source>
</reference>
<evidence type="ECO:0000256" key="1">
    <source>
        <dbReference type="ARBA" id="ARBA00022679"/>
    </source>
</evidence>
<accession>A0ABW4LSD5</accession>
<dbReference type="CDD" id="cd04301">
    <property type="entry name" value="NAT_SF"/>
    <property type="match status" value="1"/>
</dbReference>
<evidence type="ECO:0000313" key="4">
    <source>
        <dbReference type="EMBL" id="MFD1737973.1"/>
    </source>
</evidence>
<dbReference type="PROSITE" id="PS51186">
    <property type="entry name" value="GNAT"/>
    <property type="match status" value="1"/>
</dbReference>
<name>A0ABW4LSD5_9BACI</name>
<protein>
    <submittedName>
        <fullName evidence="4">GNAT family N-acetyltransferase</fullName>
    </submittedName>
</protein>
<proteinExistence type="predicted"/>
<dbReference type="InterPro" id="IPR016181">
    <property type="entry name" value="Acyl_CoA_acyltransferase"/>
</dbReference>
<keyword evidence="2" id="KW-0012">Acyltransferase</keyword>
<sequence>MSFFIRKGTRIDLQGIDELVKLVKENLLEQHIFQWDDNYPNKEYLEHCIHEGDLYVLEDDQDIKGIVVLNEWQSQEWESIHWTEGSPLVIHTLCIHPKDQGKGIGKQLLLFCEDYAKKNEYDHIRLDAFAGNKTALGLYEKYGYEYRGDVQFDFKPVGHETYRCYEKALGGKVFIGKSSDKTVEVADKK</sequence>
<dbReference type="RefSeq" id="WP_377929192.1">
    <property type="nucleotide sequence ID" value="NZ_JBHUEM010000028.1"/>
</dbReference>
<dbReference type="Proteomes" id="UP001597214">
    <property type="component" value="Unassembled WGS sequence"/>
</dbReference>
<dbReference type="Pfam" id="PF00583">
    <property type="entry name" value="Acetyltransf_1"/>
    <property type="match status" value="1"/>
</dbReference>
<dbReference type="PANTHER" id="PTHR43420">
    <property type="entry name" value="ACETYLTRANSFERASE"/>
    <property type="match status" value="1"/>
</dbReference>
<dbReference type="InterPro" id="IPR050680">
    <property type="entry name" value="YpeA/RimI_acetyltransf"/>
</dbReference>